<feature type="transmembrane region" description="Helical" evidence="1">
    <location>
        <begin position="70"/>
        <end position="88"/>
    </location>
</feature>
<accession>A0A7J5AZ79</accession>
<proteinExistence type="predicted"/>
<keyword evidence="1" id="KW-0472">Membrane</keyword>
<dbReference type="Proteomes" id="UP000490386">
    <property type="component" value="Unassembled WGS sequence"/>
</dbReference>
<keyword evidence="1" id="KW-1133">Transmembrane helix</keyword>
<name>A0A7J5AZ79_9MICO</name>
<dbReference type="OrthoDB" id="5126127at2"/>
<keyword evidence="1" id="KW-0812">Transmembrane</keyword>
<dbReference type="AlphaFoldDB" id="A0A7J5AZ79"/>
<keyword evidence="3" id="KW-1185">Reference proteome</keyword>
<protein>
    <recommendedName>
        <fullName evidence="4">Vitamin K epoxide reductase family protein</fullName>
    </recommendedName>
</protein>
<evidence type="ECO:0000256" key="1">
    <source>
        <dbReference type="SAM" id="Phobius"/>
    </source>
</evidence>
<dbReference type="EMBL" id="WBJX01000005">
    <property type="protein sequence ID" value="KAB1636756.1"/>
    <property type="molecule type" value="Genomic_DNA"/>
</dbReference>
<gene>
    <name evidence="2" type="ORF">F8O03_14375</name>
</gene>
<evidence type="ECO:0000313" key="2">
    <source>
        <dbReference type="EMBL" id="KAB1636756.1"/>
    </source>
</evidence>
<reference evidence="2 3" key="1">
    <citation type="submission" date="2019-09" db="EMBL/GenBank/DDBJ databases">
        <title>Phylogeny of genus Pseudoclavibacter and closely related genus.</title>
        <authorList>
            <person name="Li Y."/>
        </authorList>
    </citation>
    <scope>NUCLEOTIDE SEQUENCE [LARGE SCALE GENOMIC DNA]</scope>
    <source>
        <strain evidence="2 3">THG-MD12</strain>
    </source>
</reference>
<dbReference type="RefSeq" id="WP_151424477.1">
    <property type="nucleotide sequence ID" value="NZ_WBJX01000005.1"/>
</dbReference>
<sequence length="109" mass="11556">MTLDDRGRTIRMWILASVIALVLAALATWLFFPLEMESYCGRVGTGPETCLEARSSAVGLPTSFSSLTRAVGAAVATPFIVVVVIRYVRKQRALRAGGAPRGDSGAQSA</sequence>
<organism evidence="2 3">
    <name type="scientific">Pseudoclavibacter terrae</name>
    <dbReference type="NCBI Taxonomy" id="1530195"/>
    <lineage>
        <taxon>Bacteria</taxon>
        <taxon>Bacillati</taxon>
        <taxon>Actinomycetota</taxon>
        <taxon>Actinomycetes</taxon>
        <taxon>Micrococcales</taxon>
        <taxon>Microbacteriaceae</taxon>
        <taxon>Pseudoclavibacter</taxon>
    </lineage>
</organism>
<evidence type="ECO:0008006" key="4">
    <source>
        <dbReference type="Google" id="ProtNLM"/>
    </source>
</evidence>
<evidence type="ECO:0000313" key="3">
    <source>
        <dbReference type="Proteomes" id="UP000490386"/>
    </source>
</evidence>
<feature type="transmembrane region" description="Helical" evidence="1">
    <location>
        <begin position="12"/>
        <end position="32"/>
    </location>
</feature>
<comment type="caution">
    <text evidence="2">The sequence shown here is derived from an EMBL/GenBank/DDBJ whole genome shotgun (WGS) entry which is preliminary data.</text>
</comment>